<dbReference type="KEGG" id="paby:Ga0080574_TMP4908"/>
<organism evidence="1 2">
    <name type="scientific">Salipiger abyssi</name>
    <dbReference type="NCBI Taxonomy" id="1250539"/>
    <lineage>
        <taxon>Bacteria</taxon>
        <taxon>Pseudomonadati</taxon>
        <taxon>Pseudomonadota</taxon>
        <taxon>Alphaproteobacteria</taxon>
        <taxon>Rhodobacterales</taxon>
        <taxon>Roseobacteraceae</taxon>
        <taxon>Salipiger</taxon>
    </lineage>
</organism>
<dbReference type="Proteomes" id="UP000187059">
    <property type="component" value="Plasmid pPABY6"/>
</dbReference>
<dbReference type="SUPFAM" id="SSF49785">
    <property type="entry name" value="Galactose-binding domain-like"/>
    <property type="match status" value="1"/>
</dbReference>
<keyword evidence="1" id="KW-0614">Plasmid</keyword>
<geneLocation type="plasmid" evidence="2">
    <name>ppaby6</name>
</geneLocation>
<evidence type="ECO:0000313" key="2">
    <source>
        <dbReference type="Proteomes" id="UP000187059"/>
    </source>
</evidence>
<reference evidence="1 2" key="1">
    <citation type="submission" date="2016-04" db="EMBL/GenBank/DDBJ databases">
        <title>Deep-sea bacteria in the southern Pacific.</title>
        <authorList>
            <person name="Tang K."/>
        </authorList>
    </citation>
    <scope>NUCLEOTIDE SEQUENCE [LARGE SCALE GENOMIC DNA]</scope>
    <source>
        <strain evidence="1 2">JLT2014</strain>
        <plasmid evidence="2">ppaby6</plasmid>
    </source>
</reference>
<accession>A0A1P8V0L1</accession>
<keyword evidence="2" id="KW-1185">Reference proteome</keyword>
<gene>
    <name evidence="1" type="ORF">Ga0080574_TMP4908</name>
</gene>
<name>A0A1P8V0L1_9RHOB</name>
<sequence length="451" mass="48524">MTVAGSPERDMLDMDDLIDVAARGRIHTAAAGEGAEHALWQIDLLQPLTLQSIAIAMAGPAPDRMPQLDVSLDAQNWHTVTCGTAPSGLAATGPLIARHVRLSGAGQDGLALDSVALLATRRDVILSDFAREKEARLLPETAGAAPGKPPYGLTTAGSPRDDSIAGLKIRRYGRFGNNLIQIVNAIYLARHLGVRDIVAPEIGLGGALTDVEKDGIRLISDSSPAADGLYLEGDFFRLEVFGQELKAGLTNVRQYEIAQKYIVPYLGLLDTPDEERRSRSSELVFHIRSGDIFSPNPHPGYVQPPLSYYTTILDDLRARGLIDRVCIVSEDRLNPCIGALEAHVAAQGLPLRMQSGTLAEDVGYLLGATHVVFGFGTFGYGICLLAENFASVHVFGMAKYGGLSNIGALKVLSTPPGEYIDAGQWNGKPEQLRKMLEFPAEKLLVSWHDGK</sequence>
<protein>
    <submittedName>
        <fullName evidence="1">Uncharacterized protein</fullName>
    </submittedName>
</protein>
<dbReference type="RefSeq" id="WP_076706142.1">
    <property type="nucleotide sequence ID" value="NZ_CP015094.1"/>
</dbReference>
<dbReference type="OrthoDB" id="7970391at2"/>
<dbReference type="InterPro" id="IPR008979">
    <property type="entry name" value="Galactose-bd-like_sf"/>
</dbReference>
<dbReference type="AlphaFoldDB" id="A0A1P8V0L1"/>
<dbReference type="EMBL" id="CP015094">
    <property type="protein sequence ID" value="APZ55190.1"/>
    <property type="molecule type" value="Genomic_DNA"/>
</dbReference>
<evidence type="ECO:0000313" key="1">
    <source>
        <dbReference type="EMBL" id="APZ55190.1"/>
    </source>
</evidence>
<proteinExistence type="predicted"/>